<organism evidence="1 2">
    <name type="scientific">Roseivirga pacifica</name>
    <dbReference type="NCBI Taxonomy" id="1267423"/>
    <lineage>
        <taxon>Bacteria</taxon>
        <taxon>Pseudomonadati</taxon>
        <taxon>Bacteroidota</taxon>
        <taxon>Cytophagia</taxon>
        <taxon>Cytophagales</taxon>
        <taxon>Roseivirgaceae</taxon>
        <taxon>Roseivirga</taxon>
    </lineage>
</organism>
<dbReference type="Gene3D" id="3.20.20.80">
    <property type="entry name" value="Glycosidases"/>
    <property type="match status" value="1"/>
</dbReference>
<accession>A0A1I0NN88</accession>
<reference evidence="2" key="1">
    <citation type="submission" date="2016-10" db="EMBL/GenBank/DDBJ databases">
        <authorList>
            <person name="Varghese N."/>
            <person name="Submissions S."/>
        </authorList>
    </citation>
    <scope>NUCLEOTIDE SEQUENCE [LARGE SCALE GENOMIC DNA]</scope>
    <source>
        <strain evidence="2">CGMCC 1.12402</strain>
    </source>
</reference>
<dbReference type="STRING" id="1267423.SAMN05216290_1340"/>
<sequence length="371" mass="43073">MPKKSLLIISALVIVAIGAYLSSSKPAEFTSYINIPIAEKHRGVCWVGGPQQIDSIEINRIASLGVNWISQTPFGWQSGHDNPSISGMHQTGERGWWGERDEGLITTTELARAKGIKTILKPHIWLRDEGGKWRGEIAMKTEEDWQKWFSDYEQFILHYAKLAEAAKMEMLCIGTELHQTCVQREADWRALIKKTRAVYSGQLTYAANFADEYEEVSFWDELDFIGIQAYFPITDSHEPKIEDINKSWDNHLSTLEKFSNKYKKPVLFTEIGYKSTKNAGITPWEWPQHVNMQERKALYSEENQAVLYESMMQKVMTAPFIAGIHIWKWFPKYEERQARARERNENYIDIDFTPQGKTAEEVMGKWFRKFQ</sequence>
<dbReference type="InterPro" id="IPR017853">
    <property type="entry name" value="GH"/>
</dbReference>
<proteinExistence type="predicted"/>
<dbReference type="AlphaFoldDB" id="A0A1I0NN88"/>
<dbReference type="GeneID" id="99986070"/>
<dbReference type="Pfam" id="PF22612">
    <property type="entry name" value="GH113"/>
    <property type="match status" value="1"/>
</dbReference>
<dbReference type="EMBL" id="FOIR01000001">
    <property type="protein sequence ID" value="SEW02925.1"/>
    <property type="molecule type" value="Genomic_DNA"/>
</dbReference>
<dbReference type="InterPro" id="IPR055151">
    <property type="entry name" value="GH113"/>
</dbReference>
<gene>
    <name evidence="1" type="ORF">SAMN05216290_1340</name>
</gene>
<evidence type="ECO:0000313" key="2">
    <source>
        <dbReference type="Proteomes" id="UP000199437"/>
    </source>
</evidence>
<protein>
    <recommendedName>
        <fullName evidence="3">GTA TIM-barrel-like domain-containing protein</fullName>
    </recommendedName>
</protein>
<dbReference type="SUPFAM" id="SSF51445">
    <property type="entry name" value="(Trans)glycosidases"/>
    <property type="match status" value="1"/>
</dbReference>
<evidence type="ECO:0008006" key="3">
    <source>
        <dbReference type="Google" id="ProtNLM"/>
    </source>
</evidence>
<name>A0A1I0NN88_9BACT</name>
<dbReference type="Proteomes" id="UP000199437">
    <property type="component" value="Unassembled WGS sequence"/>
</dbReference>
<keyword evidence="2" id="KW-1185">Reference proteome</keyword>
<evidence type="ECO:0000313" key="1">
    <source>
        <dbReference type="EMBL" id="SEW02925.1"/>
    </source>
</evidence>
<dbReference type="CDD" id="cd19608">
    <property type="entry name" value="GH113_mannanase-like"/>
    <property type="match status" value="1"/>
</dbReference>
<dbReference type="RefSeq" id="WP_245733502.1">
    <property type="nucleotide sequence ID" value="NZ_FOIR01000001.1"/>
</dbReference>